<keyword evidence="1" id="KW-0472">Membrane</keyword>
<keyword evidence="3" id="KW-0479">Metal-binding</keyword>
<evidence type="ECO:0000256" key="1">
    <source>
        <dbReference type="SAM" id="Phobius"/>
    </source>
</evidence>
<feature type="transmembrane region" description="Helical" evidence="1">
    <location>
        <begin position="182"/>
        <end position="201"/>
    </location>
</feature>
<sequence>MISHSEVQKALSARIDGEDPSIDNSILDAHLAGCPECLAFWERSLRLTSSLSLVDADGAMAPPADLSKVIFAGVEGEFRRVSARRVVALAVGRMLLVLLAVVHAFWAGEDIVSLVAATVDTSMSQLLIGTAAVHVGITAALLFAAWKPSQIPGILLIVGAMFGFTVGFVVLEAVSGSGTAPWWQFVTLLLTCAALVFMWFADKGLKNPLLGLSSRPLS</sequence>
<dbReference type="OrthoDB" id="5197868at2"/>
<feature type="transmembrane region" description="Helical" evidence="1">
    <location>
        <begin position="86"/>
        <end position="106"/>
    </location>
</feature>
<keyword evidence="3" id="KW-0863">Zinc-finger</keyword>
<dbReference type="STRING" id="1161099.SAMN05444817_10646"/>
<protein>
    <submittedName>
        <fullName evidence="3">Putative zinc-finger</fullName>
    </submittedName>
</protein>
<keyword evidence="1" id="KW-1133">Transmembrane helix</keyword>
<organism evidence="3 4">
    <name type="scientific">Corynebacterium appendicis CIP 107643</name>
    <dbReference type="NCBI Taxonomy" id="1161099"/>
    <lineage>
        <taxon>Bacteria</taxon>
        <taxon>Bacillati</taxon>
        <taxon>Actinomycetota</taxon>
        <taxon>Actinomycetes</taxon>
        <taxon>Mycobacteriales</taxon>
        <taxon>Corynebacteriaceae</taxon>
        <taxon>Corynebacterium</taxon>
    </lineage>
</organism>
<evidence type="ECO:0000313" key="3">
    <source>
        <dbReference type="EMBL" id="SIS47476.1"/>
    </source>
</evidence>
<evidence type="ECO:0000259" key="2">
    <source>
        <dbReference type="Pfam" id="PF13490"/>
    </source>
</evidence>
<feature type="transmembrane region" description="Helical" evidence="1">
    <location>
        <begin position="153"/>
        <end position="170"/>
    </location>
</feature>
<reference evidence="4" key="1">
    <citation type="submission" date="2017-01" db="EMBL/GenBank/DDBJ databases">
        <authorList>
            <person name="Varghese N."/>
            <person name="Submissions S."/>
        </authorList>
    </citation>
    <scope>NUCLEOTIDE SEQUENCE [LARGE SCALE GENOMIC DNA]</scope>
    <source>
        <strain evidence="4">DSM 44531</strain>
    </source>
</reference>
<dbReference type="Proteomes" id="UP000186292">
    <property type="component" value="Unassembled WGS sequence"/>
</dbReference>
<dbReference type="GO" id="GO:0008270">
    <property type="term" value="F:zinc ion binding"/>
    <property type="evidence" value="ECO:0007669"/>
    <property type="project" value="UniProtKB-KW"/>
</dbReference>
<proteinExistence type="predicted"/>
<dbReference type="AlphaFoldDB" id="A0A1N7JE02"/>
<dbReference type="EMBL" id="FTOF01000006">
    <property type="protein sequence ID" value="SIS47476.1"/>
    <property type="molecule type" value="Genomic_DNA"/>
</dbReference>
<accession>A0A1N7JE02</accession>
<dbReference type="RefSeq" id="WP_076599293.1">
    <property type="nucleotide sequence ID" value="NZ_CP046976.1"/>
</dbReference>
<name>A0A1N7JE02_9CORY</name>
<keyword evidence="1" id="KW-0812">Transmembrane</keyword>
<dbReference type="InterPro" id="IPR027383">
    <property type="entry name" value="Znf_put"/>
</dbReference>
<gene>
    <name evidence="3" type="ORF">SAMN05444817_10646</name>
</gene>
<feature type="domain" description="Putative zinc-finger" evidence="2">
    <location>
        <begin position="6"/>
        <end position="37"/>
    </location>
</feature>
<feature type="transmembrane region" description="Helical" evidence="1">
    <location>
        <begin position="126"/>
        <end position="146"/>
    </location>
</feature>
<dbReference type="Pfam" id="PF13490">
    <property type="entry name" value="zf-HC2"/>
    <property type="match status" value="1"/>
</dbReference>
<evidence type="ECO:0000313" key="4">
    <source>
        <dbReference type="Proteomes" id="UP000186292"/>
    </source>
</evidence>
<keyword evidence="3" id="KW-0862">Zinc</keyword>
<keyword evidence="4" id="KW-1185">Reference proteome</keyword>